<dbReference type="AlphaFoldDB" id="W9RT73"/>
<keyword evidence="2" id="KW-1185">Reference proteome</keyword>
<evidence type="ECO:0000313" key="1">
    <source>
        <dbReference type="EMBL" id="EXC08235.1"/>
    </source>
</evidence>
<evidence type="ECO:0000313" key="2">
    <source>
        <dbReference type="Proteomes" id="UP000030645"/>
    </source>
</evidence>
<name>W9RT73_9ROSA</name>
<organism evidence="1 2">
    <name type="scientific">Morus notabilis</name>
    <dbReference type="NCBI Taxonomy" id="981085"/>
    <lineage>
        <taxon>Eukaryota</taxon>
        <taxon>Viridiplantae</taxon>
        <taxon>Streptophyta</taxon>
        <taxon>Embryophyta</taxon>
        <taxon>Tracheophyta</taxon>
        <taxon>Spermatophyta</taxon>
        <taxon>Magnoliopsida</taxon>
        <taxon>eudicotyledons</taxon>
        <taxon>Gunneridae</taxon>
        <taxon>Pentapetalae</taxon>
        <taxon>rosids</taxon>
        <taxon>fabids</taxon>
        <taxon>Rosales</taxon>
        <taxon>Moraceae</taxon>
        <taxon>Moreae</taxon>
        <taxon>Morus</taxon>
    </lineage>
</organism>
<reference evidence="2" key="1">
    <citation type="submission" date="2013-01" db="EMBL/GenBank/DDBJ databases">
        <title>Draft Genome Sequence of a Mulberry Tree, Morus notabilis C.K. Schneid.</title>
        <authorList>
            <person name="He N."/>
            <person name="Zhao S."/>
        </authorList>
    </citation>
    <scope>NUCLEOTIDE SEQUENCE</scope>
</reference>
<proteinExistence type="predicted"/>
<protein>
    <submittedName>
        <fullName evidence="1">Uncharacterized protein</fullName>
    </submittedName>
</protein>
<gene>
    <name evidence="1" type="ORF">L484_012689</name>
</gene>
<accession>W9RT73</accession>
<dbReference type="Proteomes" id="UP000030645">
    <property type="component" value="Unassembled WGS sequence"/>
</dbReference>
<sequence length="143" mass="15966">MIWPPNWTLRAELTNEASAHGFGRSDECGGRDHGHANIRHLPIFEPEPDDVAVVAAMAVLATVTPQTEMEAWRVSFVPFDPIGFDPFRSGCPGRVLTGNDPTIPWFLQRRRISPVFAGLHDGLKFRIKFANPILGYAIFMPKL</sequence>
<dbReference type="EMBL" id="KE345595">
    <property type="protein sequence ID" value="EXC08235.1"/>
    <property type="molecule type" value="Genomic_DNA"/>
</dbReference>